<dbReference type="GeneID" id="25472636"/>
<keyword evidence="2" id="KW-1133">Transmembrane helix</keyword>
<keyword evidence="2" id="KW-0812">Transmembrane</keyword>
<keyword evidence="2" id="KW-0472">Membrane</keyword>
<keyword evidence="4" id="KW-1185">Reference proteome</keyword>
<feature type="compositionally biased region" description="Polar residues" evidence="1">
    <location>
        <begin position="15"/>
        <end position="24"/>
    </location>
</feature>
<gene>
    <name evidence="3" type="ORF">ENH_00024660</name>
</gene>
<feature type="transmembrane region" description="Helical" evidence="2">
    <location>
        <begin position="157"/>
        <end position="176"/>
    </location>
</feature>
<proteinExistence type="predicted"/>
<feature type="transmembrane region" description="Helical" evidence="2">
    <location>
        <begin position="244"/>
        <end position="264"/>
    </location>
</feature>
<name>U6MU69_9EIME</name>
<dbReference type="OrthoDB" id="347601at2759"/>
<dbReference type="EMBL" id="HG723691">
    <property type="protein sequence ID" value="CDJ66618.1"/>
    <property type="molecule type" value="Genomic_DNA"/>
</dbReference>
<feature type="region of interest" description="Disordered" evidence="1">
    <location>
        <begin position="66"/>
        <end position="106"/>
    </location>
</feature>
<dbReference type="RefSeq" id="XP_013435085.1">
    <property type="nucleotide sequence ID" value="XM_013579631.1"/>
</dbReference>
<feature type="compositionally biased region" description="Polar residues" evidence="1">
    <location>
        <begin position="66"/>
        <end position="81"/>
    </location>
</feature>
<sequence>MQEAGETLSGGRNGSFCSQEHSVPTSPLGTSIAFDAVSGLENLPSSSERHVLDLLNSCADNLQDNNSWNHPVVSNNGSLETGSKEKQQLTPQTEGPSDAEEESATPFDKRPSYIRIARRLQRIRVLPALISCFFALLVTCAVCGAEIAISSANLSSSIAFICCSVVGCILGALAAWNKSHVLLVGLVLLEVLYALYSIAFAAVGLSNVRLLQTRQQILQQDGTMQPEQRENALKITRRMLIEQAIFAGLYFFIAAAHCCAAASANHLRATVRPFDSRLRRKRQRARAMRKLNLRLLSVKDDSAANSLLAAAAQNPSKDLQDAIDCQTSQNNKLGDDDSHLVDTVPPEEELLAKNSASISMENSSFDETGSYRQNAWKAEEIPHADVS</sequence>
<evidence type="ECO:0000256" key="1">
    <source>
        <dbReference type="SAM" id="MobiDB-lite"/>
    </source>
</evidence>
<feature type="transmembrane region" description="Helical" evidence="2">
    <location>
        <begin position="182"/>
        <end position="205"/>
    </location>
</feature>
<feature type="transmembrane region" description="Helical" evidence="2">
    <location>
        <begin position="125"/>
        <end position="145"/>
    </location>
</feature>
<reference evidence="3" key="1">
    <citation type="submission" date="2013-10" db="EMBL/GenBank/DDBJ databases">
        <title>Genomic analysis of the causative agents of coccidiosis in chickens.</title>
        <authorList>
            <person name="Reid A.J."/>
            <person name="Blake D."/>
            <person name="Billington K."/>
            <person name="Browne H."/>
            <person name="Dunn M."/>
            <person name="Hung S."/>
            <person name="Kawahara F."/>
            <person name="Miranda-Saavedra D."/>
            <person name="Mourier T."/>
            <person name="Nagra H."/>
            <person name="Otto T.D."/>
            <person name="Rawlings N."/>
            <person name="Sanchez A."/>
            <person name="Sanders M."/>
            <person name="Subramaniam C."/>
            <person name="Tay Y."/>
            <person name="Dear P."/>
            <person name="Doerig C."/>
            <person name="Gruber A."/>
            <person name="Parkinson J."/>
            <person name="Shirley M."/>
            <person name="Wan K.L."/>
            <person name="Berriman M."/>
            <person name="Tomley F."/>
            <person name="Pain A."/>
        </authorList>
    </citation>
    <scope>NUCLEOTIDE SEQUENCE [LARGE SCALE GENOMIC DNA]</scope>
    <source>
        <strain evidence="3">Houghton</strain>
    </source>
</reference>
<evidence type="ECO:0008006" key="5">
    <source>
        <dbReference type="Google" id="ProtNLM"/>
    </source>
</evidence>
<dbReference type="Proteomes" id="UP000030754">
    <property type="component" value="Unassembled WGS sequence"/>
</dbReference>
<protein>
    <recommendedName>
        <fullName evidence="5">Transmembrane protein</fullName>
    </recommendedName>
</protein>
<evidence type="ECO:0000313" key="3">
    <source>
        <dbReference type="EMBL" id="CDJ66618.1"/>
    </source>
</evidence>
<reference evidence="3" key="2">
    <citation type="submission" date="2013-10" db="EMBL/GenBank/DDBJ databases">
        <authorList>
            <person name="Aslett M."/>
        </authorList>
    </citation>
    <scope>NUCLEOTIDE SEQUENCE [LARGE SCALE GENOMIC DNA]</scope>
    <source>
        <strain evidence="3">Houghton</strain>
    </source>
</reference>
<accession>U6MU69</accession>
<evidence type="ECO:0000256" key="2">
    <source>
        <dbReference type="SAM" id="Phobius"/>
    </source>
</evidence>
<dbReference type="VEuPathDB" id="ToxoDB:ENH_00024660"/>
<feature type="region of interest" description="Disordered" evidence="1">
    <location>
        <begin position="1"/>
        <end position="24"/>
    </location>
</feature>
<dbReference type="AlphaFoldDB" id="U6MU69"/>
<evidence type="ECO:0000313" key="4">
    <source>
        <dbReference type="Proteomes" id="UP000030754"/>
    </source>
</evidence>
<organism evidence="3 4">
    <name type="scientific">Eimeria necatrix</name>
    <dbReference type="NCBI Taxonomy" id="51315"/>
    <lineage>
        <taxon>Eukaryota</taxon>
        <taxon>Sar</taxon>
        <taxon>Alveolata</taxon>
        <taxon>Apicomplexa</taxon>
        <taxon>Conoidasida</taxon>
        <taxon>Coccidia</taxon>
        <taxon>Eucoccidiorida</taxon>
        <taxon>Eimeriorina</taxon>
        <taxon>Eimeriidae</taxon>
        <taxon>Eimeria</taxon>
    </lineage>
</organism>